<dbReference type="OrthoDB" id="6382908at2759"/>
<sequence length="861" mass="96123">MSQGESGAISLAGSDTQPKQTCGYCCKKYKGKKDSKFCSKLCFHGHQKMTKNKKAQIINSLGQGAIAAGGNPETFATPTEENHAKRPLSADSSPKEDQIEPKEIRYEDLSRIMEDKDLTFLDSLNNPGIAGQLWLLESSAGGPVPSSVRQKDNNIYVRLNDPADVERAKSILESKEGPNHRSMFNSVSRPSKLYPAVALFVDLSYLPTLKDELMVRNYGLKGKVESVNQLYAKPDSSRGHVKILFNCKATRDSVLLGGEINILNTFTCVVEVMLDREVCRCFFLPWIFVVEIEKYTEPIGDNSLQYRHVKAFCRSEKPNCGKCAGTHLTRECNIQERKCFNCSGNHQSGDRFFQIQMKPWQDTEPELKEIDVLHPPFPQPPLHLLPGTVCKKPKSPTIMNIPPDYVAFHALTYEHAYDAAILVKLALAESCHADDRSCQNHVAAVDLSTTHGTFRFISVDLRPFCPGASALFRSDISELLTTSSIVAVDSNAMSKLWNSKITNKKGSEIESLIYNHNLSLLNRPLAQLDFVPAGTSFLDITLAGDNILAPRWFFPTIPSMSDHPYIYFKISRALSYSSDRPFSAKSSPRVPHISRIDMECFRETLVSSIQSLNLPPFPYAMVEQRAMCYAQQGKTSFLITTEHSSSTHSPPVTERELQAAVESLNPKAAPGEDEKSASIVIIGKPNKESYNDLNSFHPISIINNFAKVLEKIILCRLQWFAYNNEWIRSNQHGFMDGKSTESAGHTLVSYIEEANDHQRYAACAFLDIKSAFDAAWHPAILSPLIERKCPLYLTRMVSSFLSSRIALLSHNGTHLAHAGNLGFPQGGVLSPFLWVVLIDDVLRLCLENRVYVISSQKCRLL</sequence>
<feature type="region of interest" description="Disordered" evidence="1">
    <location>
        <begin position="68"/>
        <end position="101"/>
    </location>
</feature>
<dbReference type="Pfam" id="PF00078">
    <property type="entry name" value="RVT_1"/>
    <property type="match status" value="1"/>
</dbReference>
<comment type="caution">
    <text evidence="3">The sequence shown here is derived from an EMBL/GenBank/DDBJ whole genome shotgun (WGS) entry which is preliminary data.</text>
</comment>
<dbReference type="InterPro" id="IPR005135">
    <property type="entry name" value="Endo/exonuclease/phosphatase"/>
</dbReference>
<dbReference type="CDD" id="cd01650">
    <property type="entry name" value="RT_nLTR_like"/>
    <property type="match status" value="1"/>
</dbReference>
<evidence type="ECO:0000256" key="1">
    <source>
        <dbReference type="SAM" id="MobiDB-lite"/>
    </source>
</evidence>
<evidence type="ECO:0000259" key="2">
    <source>
        <dbReference type="PROSITE" id="PS50878"/>
    </source>
</evidence>
<proteinExistence type="predicted"/>
<dbReference type="Proteomes" id="UP000076858">
    <property type="component" value="Unassembled WGS sequence"/>
</dbReference>
<dbReference type="InterPro" id="IPR036691">
    <property type="entry name" value="Endo/exonu/phosph_ase_sf"/>
</dbReference>
<accession>A0A162RZK0</accession>
<dbReference type="PANTHER" id="PTHR33273:SF2">
    <property type="entry name" value="ENDONUCLEASE_EXONUCLEASE_PHOSPHATASE DOMAIN-CONTAINING PROTEIN"/>
    <property type="match status" value="1"/>
</dbReference>
<evidence type="ECO:0000313" key="3">
    <source>
        <dbReference type="EMBL" id="KZS20905.1"/>
    </source>
</evidence>
<dbReference type="Pfam" id="PF14529">
    <property type="entry name" value="Exo_endo_phos_2"/>
    <property type="match status" value="1"/>
</dbReference>
<evidence type="ECO:0000313" key="4">
    <source>
        <dbReference type="Proteomes" id="UP000076858"/>
    </source>
</evidence>
<name>A0A162RZK0_9CRUS</name>
<reference evidence="3 4" key="1">
    <citation type="submission" date="2016-03" db="EMBL/GenBank/DDBJ databases">
        <title>EvidentialGene: Evidence-directed Construction of Genes on Genomes.</title>
        <authorList>
            <person name="Gilbert D.G."/>
            <person name="Choi J.-H."/>
            <person name="Mockaitis K."/>
            <person name="Colbourne J."/>
            <person name="Pfrender M."/>
        </authorList>
    </citation>
    <scope>NUCLEOTIDE SEQUENCE [LARGE SCALE GENOMIC DNA]</scope>
    <source>
        <strain evidence="3 4">Xinb3</strain>
        <tissue evidence="3">Complete organism</tissue>
    </source>
</reference>
<dbReference type="EMBL" id="LRGB01000086">
    <property type="protein sequence ID" value="KZS20905.1"/>
    <property type="molecule type" value="Genomic_DNA"/>
</dbReference>
<dbReference type="PROSITE" id="PS50878">
    <property type="entry name" value="RT_POL"/>
    <property type="match status" value="1"/>
</dbReference>
<organism evidence="3 4">
    <name type="scientific">Daphnia magna</name>
    <dbReference type="NCBI Taxonomy" id="35525"/>
    <lineage>
        <taxon>Eukaryota</taxon>
        <taxon>Metazoa</taxon>
        <taxon>Ecdysozoa</taxon>
        <taxon>Arthropoda</taxon>
        <taxon>Crustacea</taxon>
        <taxon>Branchiopoda</taxon>
        <taxon>Diplostraca</taxon>
        <taxon>Cladocera</taxon>
        <taxon>Anomopoda</taxon>
        <taxon>Daphniidae</taxon>
        <taxon>Daphnia</taxon>
    </lineage>
</organism>
<dbReference type="InterPro" id="IPR000477">
    <property type="entry name" value="RT_dom"/>
</dbReference>
<dbReference type="GO" id="GO:0003824">
    <property type="term" value="F:catalytic activity"/>
    <property type="evidence" value="ECO:0007669"/>
    <property type="project" value="InterPro"/>
</dbReference>
<dbReference type="PANTHER" id="PTHR33273">
    <property type="entry name" value="DOMAIN-CONTAINING PROTEIN, PUTATIVE-RELATED"/>
    <property type="match status" value="1"/>
</dbReference>
<feature type="domain" description="Reverse transcriptase" evidence="2">
    <location>
        <begin position="663"/>
        <end position="861"/>
    </location>
</feature>
<dbReference type="AlphaFoldDB" id="A0A162RZK0"/>
<keyword evidence="4" id="KW-1185">Reference proteome</keyword>
<dbReference type="SUPFAM" id="SSF56219">
    <property type="entry name" value="DNase I-like"/>
    <property type="match status" value="1"/>
</dbReference>
<dbReference type="Gene3D" id="3.60.10.10">
    <property type="entry name" value="Endonuclease/exonuclease/phosphatase"/>
    <property type="match status" value="1"/>
</dbReference>
<protein>
    <recommendedName>
        <fullName evidence="2">Reverse transcriptase domain-containing protein</fullName>
    </recommendedName>
</protein>
<gene>
    <name evidence="3" type="ORF">APZ42_012281</name>
</gene>